<dbReference type="InterPro" id="IPR045191">
    <property type="entry name" value="MBR1/2-like"/>
</dbReference>
<keyword evidence="7" id="KW-0862">Zinc</keyword>
<dbReference type="eggNOG" id="KOG0800">
    <property type="taxonomic scope" value="Eukaryota"/>
</dbReference>
<evidence type="ECO:0000313" key="11">
    <source>
        <dbReference type="RefSeq" id="XP_010260381.1"/>
    </source>
</evidence>
<dbReference type="GeneID" id="104599510"/>
<dbReference type="AlphaFoldDB" id="A0A1U8A2D4"/>
<protein>
    <recommendedName>
        <fullName evidence="2">RING-type E3 ubiquitin transferase</fullName>
        <ecNumber evidence="2">2.3.2.27</ecNumber>
    </recommendedName>
</protein>
<dbReference type="Gene3D" id="3.30.40.10">
    <property type="entry name" value="Zinc/RING finger domain, C3HC4 (zinc finger)"/>
    <property type="match status" value="1"/>
</dbReference>
<dbReference type="EC" id="2.3.2.27" evidence="2"/>
<evidence type="ECO:0000313" key="10">
    <source>
        <dbReference type="Proteomes" id="UP000189703"/>
    </source>
</evidence>
<sequence length="572" mass="64127">MGQRNMICSSQILDLEMDQRGQGQLQLEPCILMGNTIDFTHHNVNPLLSASWNMFNPNLHHLPDHHDNSVIYGTQYNIHPIHHPLANLDFGLSAESNFYNPYMIASSDGRICHTSLNHGSTDQLPSSSNHGISGIGVDEYDRIDNSMDDARGSFKRKTAEGIPGNYQHVNGATSSSSASLGATLNTGLQQWEEQFRPVSGMLDARSLNVPEYRGNEVVPIVEGVRRSVRSRSGPIGLQLDPTLAHNHGHFLQGNHITRSFHPANNPWMEEQFGSNTGDRGVSTWNCAPTFPYLHGRNINGGSVEIGNAIRQGYQEALSNRSSALLFYPSPMNPHHSQQYHDNHQHHHYHHHQLPPTMQGLRGHNYGYHHQLPPPSYVHPSNSTLLHSSLNPSHDDIVTGPTYQRPFLPTGFRIYRPNRRVPQAATEEGNRPRVRIVSDNDVAILEFQGFGDFIDHHSDMRLDIDHMSYEELLALEERIGDVNTGLTEETITRQLKTRTHVSSTVCFNLDEPANMDQDTATCIICQDEYENQEKIGTLSCGHEYHAVCIRKWLLVKNACPVCKTTALAVEGKD</sequence>
<evidence type="ECO:0000256" key="3">
    <source>
        <dbReference type="ARBA" id="ARBA00022679"/>
    </source>
</evidence>
<evidence type="ECO:0000256" key="4">
    <source>
        <dbReference type="ARBA" id="ARBA00022723"/>
    </source>
</evidence>
<dbReference type="InterPro" id="IPR001841">
    <property type="entry name" value="Znf_RING"/>
</dbReference>
<accession>A0A1U8A2D4</accession>
<dbReference type="RefSeq" id="XP_010260383.1">
    <property type="nucleotide sequence ID" value="XM_010262081.2"/>
</dbReference>
<dbReference type="RefSeq" id="XP_010260381.1">
    <property type="nucleotide sequence ID" value="XM_010262079.2"/>
</dbReference>
<proteinExistence type="predicted"/>
<dbReference type="RefSeq" id="XP_010260384.1">
    <property type="nucleotide sequence ID" value="XM_010262082.2"/>
</dbReference>
<evidence type="ECO:0000256" key="2">
    <source>
        <dbReference type="ARBA" id="ARBA00012483"/>
    </source>
</evidence>
<dbReference type="Proteomes" id="UP000189703">
    <property type="component" value="Unplaced"/>
</dbReference>
<evidence type="ECO:0000256" key="1">
    <source>
        <dbReference type="ARBA" id="ARBA00000900"/>
    </source>
</evidence>
<dbReference type="PANTHER" id="PTHR22937">
    <property type="entry name" value="E3 UBIQUITIN-PROTEIN LIGASE RNF165"/>
    <property type="match status" value="1"/>
</dbReference>
<reference evidence="11 12" key="1">
    <citation type="submission" date="2025-04" db="UniProtKB">
        <authorList>
            <consortium name="RefSeq"/>
        </authorList>
    </citation>
    <scope>IDENTIFICATION</scope>
</reference>
<dbReference type="PANTHER" id="PTHR22937:SF222">
    <property type="entry name" value="RING-TYPE E3 UBIQUITIN TRANSFERASE"/>
    <property type="match status" value="1"/>
</dbReference>
<dbReference type="SMART" id="SM00184">
    <property type="entry name" value="RING"/>
    <property type="match status" value="1"/>
</dbReference>
<evidence type="ECO:0000256" key="6">
    <source>
        <dbReference type="ARBA" id="ARBA00022786"/>
    </source>
</evidence>
<dbReference type="RefSeq" id="XP_010260382.1">
    <property type="nucleotide sequence ID" value="XM_010262080.2"/>
</dbReference>
<dbReference type="SUPFAM" id="SSF57850">
    <property type="entry name" value="RING/U-box"/>
    <property type="match status" value="1"/>
</dbReference>
<evidence type="ECO:0000313" key="13">
    <source>
        <dbReference type="RefSeq" id="XP_010260383.1"/>
    </source>
</evidence>
<name>A0A1U8A2D4_NELNU</name>
<keyword evidence="10" id="KW-1185">Reference proteome</keyword>
<dbReference type="GO" id="GO:0061630">
    <property type="term" value="F:ubiquitin protein ligase activity"/>
    <property type="evidence" value="ECO:0000318"/>
    <property type="project" value="GO_Central"/>
</dbReference>
<keyword evidence="6" id="KW-0833">Ubl conjugation pathway</keyword>
<keyword evidence="3" id="KW-0808">Transferase</keyword>
<feature type="domain" description="RING-type" evidence="9">
    <location>
        <begin position="521"/>
        <end position="562"/>
    </location>
</feature>
<gene>
    <name evidence="11 12 13 14" type="primary">LOC104599510</name>
</gene>
<dbReference type="OMA" id="ICKSHAM"/>
<comment type="catalytic activity">
    <reaction evidence="1">
        <text>S-ubiquitinyl-[E2 ubiquitin-conjugating enzyme]-L-cysteine + [acceptor protein]-L-lysine = [E2 ubiquitin-conjugating enzyme]-L-cysteine + N(6)-ubiquitinyl-[acceptor protein]-L-lysine.</text>
        <dbReference type="EC" id="2.3.2.27"/>
    </reaction>
</comment>
<organism evidence="10 12">
    <name type="scientific">Nelumbo nucifera</name>
    <name type="common">Sacred lotus</name>
    <dbReference type="NCBI Taxonomy" id="4432"/>
    <lineage>
        <taxon>Eukaryota</taxon>
        <taxon>Viridiplantae</taxon>
        <taxon>Streptophyta</taxon>
        <taxon>Embryophyta</taxon>
        <taxon>Tracheophyta</taxon>
        <taxon>Spermatophyta</taxon>
        <taxon>Magnoliopsida</taxon>
        <taxon>Proteales</taxon>
        <taxon>Nelumbonaceae</taxon>
        <taxon>Nelumbo</taxon>
    </lineage>
</organism>
<dbReference type="Pfam" id="PF13639">
    <property type="entry name" value="zf-RING_2"/>
    <property type="match status" value="1"/>
</dbReference>
<dbReference type="KEGG" id="nnu:104599510"/>
<dbReference type="InterPro" id="IPR013083">
    <property type="entry name" value="Znf_RING/FYVE/PHD"/>
</dbReference>
<keyword evidence="4" id="KW-0479">Metal-binding</keyword>
<dbReference type="PROSITE" id="PS50089">
    <property type="entry name" value="ZF_RING_2"/>
    <property type="match status" value="1"/>
</dbReference>
<evidence type="ECO:0000256" key="7">
    <source>
        <dbReference type="ARBA" id="ARBA00022833"/>
    </source>
</evidence>
<dbReference type="GO" id="GO:0008270">
    <property type="term" value="F:zinc ion binding"/>
    <property type="evidence" value="ECO:0007669"/>
    <property type="project" value="UniProtKB-KW"/>
</dbReference>
<evidence type="ECO:0000313" key="12">
    <source>
        <dbReference type="RefSeq" id="XP_010260382.1"/>
    </source>
</evidence>
<dbReference type="OrthoDB" id="8062037at2759"/>
<keyword evidence="5 8" id="KW-0863">Zinc-finger</keyword>
<evidence type="ECO:0000256" key="8">
    <source>
        <dbReference type="PROSITE-ProRule" id="PRU00175"/>
    </source>
</evidence>
<evidence type="ECO:0000259" key="9">
    <source>
        <dbReference type="PROSITE" id="PS50089"/>
    </source>
</evidence>
<evidence type="ECO:0000313" key="14">
    <source>
        <dbReference type="RefSeq" id="XP_010260384.1"/>
    </source>
</evidence>
<evidence type="ECO:0000256" key="5">
    <source>
        <dbReference type="ARBA" id="ARBA00022771"/>
    </source>
</evidence>